<accession>A0A2T6VD59</accession>
<protein>
    <submittedName>
        <fullName evidence="1">DUF115 domain-containing protein</fullName>
    </submittedName>
</protein>
<gene>
    <name evidence="1" type="ORF">C2R72_05835</name>
</gene>
<sequence length="82" mass="9272">TKQEIFEWVDSLSGFCQTASAKTPTIGILFEGSIAHILQSVLIVSLHLKENELTHFIKFSQNALKQFLKKACLLLQMQLKQP</sequence>
<dbReference type="Proteomes" id="UP000244700">
    <property type="component" value="Unassembled WGS sequence"/>
</dbReference>
<evidence type="ECO:0000313" key="1">
    <source>
        <dbReference type="EMBL" id="PUD75782.1"/>
    </source>
</evidence>
<dbReference type="EMBL" id="QBQT01000353">
    <property type="protein sequence ID" value="PUD75782.1"/>
    <property type="molecule type" value="Genomic_DNA"/>
</dbReference>
<reference evidence="1 2" key="1">
    <citation type="submission" date="2018-01" db="EMBL/GenBank/DDBJ databases">
        <title>Helicobacter pylori genome-wide association study shows promise for predicting gastric cancer risk.</title>
        <authorList>
            <person name="Berthenet E."/>
            <person name="Yahara K."/>
            <person name="Thorell K."/>
            <person name="Pascoe B."/>
            <person name="Meric G."/>
            <person name="Mikhail J.M."/>
            <person name="Engstrand L."/>
            <person name="Enroth H."/>
            <person name="Burette A."/>
            <person name="Megraud F."/>
            <person name="Atherton J."/>
            <person name="Smith S."/>
            <person name="Wilkinson T.S."/>
            <person name="Hitchings M.D."/>
            <person name="Falush D."/>
            <person name="Sheppard S.K."/>
        </authorList>
    </citation>
    <scope>NUCLEOTIDE SEQUENCE [LARGE SCALE GENOMIC DNA]</scope>
    <source>
        <strain evidence="1 2">GIL237</strain>
    </source>
</reference>
<feature type="non-terminal residue" evidence="1">
    <location>
        <position position="1"/>
    </location>
</feature>
<evidence type="ECO:0000313" key="2">
    <source>
        <dbReference type="Proteomes" id="UP000244700"/>
    </source>
</evidence>
<comment type="caution">
    <text evidence="1">The sequence shown here is derived from an EMBL/GenBank/DDBJ whole genome shotgun (WGS) entry which is preliminary data.</text>
</comment>
<name>A0A2T6VD59_HELPX</name>
<dbReference type="AlphaFoldDB" id="A0A2T6VD59"/>
<proteinExistence type="predicted"/>
<organism evidence="1 2">
    <name type="scientific">Helicobacter pylori</name>
    <name type="common">Campylobacter pylori</name>
    <dbReference type="NCBI Taxonomy" id="210"/>
    <lineage>
        <taxon>Bacteria</taxon>
        <taxon>Pseudomonadati</taxon>
        <taxon>Campylobacterota</taxon>
        <taxon>Epsilonproteobacteria</taxon>
        <taxon>Campylobacterales</taxon>
        <taxon>Helicobacteraceae</taxon>
        <taxon>Helicobacter</taxon>
    </lineage>
</organism>